<keyword evidence="7" id="KW-1185">Reference proteome</keyword>
<reference evidence="6" key="1">
    <citation type="submission" date="2023-10" db="EMBL/GenBank/DDBJ databases">
        <title>Chromosome-level genome of the transformable northern wattle, Acacia crassicarpa.</title>
        <authorList>
            <person name="Massaro I."/>
            <person name="Sinha N.R."/>
            <person name="Poethig S."/>
            <person name="Leichty A.R."/>
        </authorList>
    </citation>
    <scope>NUCLEOTIDE SEQUENCE</scope>
    <source>
        <strain evidence="6">Acra3RX</strain>
        <tissue evidence="6">Leaf</tissue>
    </source>
</reference>
<dbReference type="PRINTS" id="PR00364">
    <property type="entry name" value="DISEASERSIST"/>
</dbReference>
<gene>
    <name evidence="6" type="ORF">QN277_006097</name>
</gene>
<proteinExistence type="predicted"/>
<dbReference type="Gene3D" id="1.10.8.430">
    <property type="entry name" value="Helical domain of apoptotic protease-activating factors"/>
    <property type="match status" value="1"/>
</dbReference>
<dbReference type="PROSITE" id="PS50104">
    <property type="entry name" value="TIR"/>
    <property type="match status" value="1"/>
</dbReference>
<dbReference type="Gene3D" id="3.40.50.300">
    <property type="entry name" value="P-loop containing nucleotide triphosphate hydrolases"/>
    <property type="match status" value="1"/>
</dbReference>
<dbReference type="PANTHER" id="PTHR11017">
    <property type="entry name" value="LEUCINE-RICH REPEAT-CONTAINING PROTEIN"/>
    <property type="match status" value="1"/>
</dbReference>
<dbReference type="InterPro" id="IPR042197">
    <property type="entry name" value="Apaf_helical"/>
</dbReference>
<evidence type="ECO:0000256" key="3">
    <source>
        <dbReference type="ARBA" id="ARBA00022821"/>
    </source>
</evidence>
<dbReference type="InterPro" id="IPR036390">
    <property type="entry name" value="WH_DNA-bd_sf"/>
</dbReference>
<keyword evidence="4" id="KW-0520">NAD</keyword>
<evidence type="ECO:0000256" key="1">
    <source>
        <dbReference type="ARBA" id="ARBA00022614"/>
    </source>
</evidence>
<dbReference type="InterPro" id="IPR058192">
    <property type="entry name" value="WHD_ROQ1-like"/>
</dbReference>
<evidence type="ECO:0000313" key="7">
    <source>
        <dbReference type="Proteomes" id="UP001293593"/>
    </source>
</evidence>
<evidence type="ECO:0000256" key="4">
    <source>
        <dbReference type="ARBA" id="ARBA00023027"/>
    </source>
</evidence>
<accession>A0AAE1IYH6</accession>
<dbReference type="InterPro" id="IPR027417">
    <property type="entry name" value="P-loop_NTPase"/>
</dbReference>
<evidence type="ECO:0000313" key="6">
    <source>
        <dbReference type="EMBL" id="KAK4259803.1"/>
    </source>
</evidence>
<protein>
    <recommendedName>
        <fullName evidence="5">TIR domain-containing protein</fullName>
    </recommendedName>
</protein>
<dbReference type="InterPro" id="IPR035897">
    <property type="entry name" value="Toll_tir_struct_dom_sf"/>
</dbReference>
<dbReference type="FunFam" id="3.40.50.10140:FF:000007">
    <property type="entry name" value="Disease resistance protein (TIR-NBS-LRR class)"/>
    <property type="match status" value="1"/>
</dbReference>
<evidence type="ECO:0000259" key="5">
    <source>
        <dbReference type="PROSITE" id="PS50104"/>
    </source>
</evidence>
<dbReference type="GO" id="GO:0043531">
    <property type="term" value="F:ADP binding"/>
    <property type="evidence" value="ECO:0007669"/>
    <property type="project" value="InterPro"/>
</dbReference>
<dbReference type="Pfam" id="PF00931">
    <property type="entry name" value="NB-ARC"/>
    <property type="match status" value="1"/>
</dbReference>
<dbReference type="InterPro" id="IPR032675">
    <property type="entry name" value="LRR_dom_sf"/>
</dbReference>
<dbReference type="Gene3D" id="3.80.10.10">
    <property type="entry name" value="Ribonuclease Inhibitor"/>
    <property type="match status" value="1"/>
</dbReference>
<dbReference type="InterPro" id="IPR002182">
    <property type="entry name" value="NB-ARC"/>
</dbReference>
<dbReference type="InterPro" id="IPR044974">
    <property type="entry name" value="Disease_R_plants"/>
</dbReference>
<dbReference type="GO" id="GO:0006952">
    <property type="term" value="P:defense response"/>
    <property type="evidence" value="ECO:0007669"/>
    <property type="project" value="UniProtKB-KW"/>
</dbReference>
<dbReference type="PANTHER" id="PTHR11017:SF570">
    <property type="entry name" value="DISEASE RESISTANCE PROTEIN (TIR-NBS CLASS)-RELATED"/>
    <property type="match status" value="1"/>
</dbReference>
<dbReference type="SUPFAM" id="SSF46785">
    <property type="entry name" value="Winged helix' DNA-binding domain"/>
    <property type="match status" value="1"/>
</dbReference>
<organism evidence="6 7">
    <name type="scientific">Acacia crassicarpa</name>
    <name type="common">northern wattle</name>
    <dbReference type="NCBI Taxonomy" id="499986"/>
    <lineage>
        <taxon>Eukaryota</taxon>
        <taxon>Viridiplantae</taxon>
        <taxon>Streptophyta</taxon>
        <taxon>Embryophyta</taxon>
        <taxon>Tracheophyta</taxon>
        <taxon>Spermatophyta</taxon>
        <taxon>Magnoliopsida</taxon>
        <taxon>eudicotyledons</taxon>
        <taxon>Gunneridae</taxon>
        <taxon>Pentapetalae</taxon>
        <taxon>rosids</taxon>
        <taxon>fabids</taxon>
        <taxon>Fabales</taxon>
        <taxon>Fabaceae</taxon>
        <taxon>Caesalpinioideae</taxon>
        <taxon>mimosoid clade</taxon>
        <taxon>Acacieae</taxon>
        <taxon>Acacia</taxon>
    </lineage>
</organism>
<dbReference type="Proteomes" id="UP001293593">
    <property type="component" value="Unassembled WGS sequence"/>
</dbReference>
<dbReference type="SUPFAM" id="SSF52058">
    <property type="entry name" value="L domain-like"/>
    <property type="match status" value="1"/>
</dbReference>
<dbReference type="SUPFAM" id="SSF52540">
    <property type="entry name" value="P-loop containing nucleoside triphosphate hydrolases"/>
    <property type="match status" value="1"/>
</dbReference>
<dbReference type="Gene3D" id="3.40.50.10140">
    <property type="entry name" value="Toll/interleukin-1 receptor homology (TIR) domain"/>
    <property type="match status" value="1"/>
</dbReference>
<dbReference type="SMART" id="SM00255">
    <property type="entry name" value="TIR"/>
    <property type="match status" value="1"/>
</dbReference>
<dbReference type="EMBL" id="JAWXYG010000011">
    <property type="protein sequence ID" value="KAK4259803.1"/>
    <property type="molecule type" value="Genomic_DNA"/>
</dbReference>
<keyword evidence="2" id="KW-0677">Repeat</keyword>
<dbReference type="InterPro" id="IPR000157">
    <property type="entry name" value="TIR_dom"/>
</dbReference>
<evidence type="ECO:0000256" key="2">
    <source>
        <dbReference type="ARBA" id="ARBA00022737"/>
    </source>
</evidence>
<keyword evidence="1" id="KW-0433">Leucine-rich repeat</keyword>
<comment type="caution">
    <text evidence="6">The sequence shown here is derived from an EMBL/GenBank/DDBJ whole genome shotgun (WGS) entry which is preliminary data.</text>
</comment>
<dbReference type="Pfam" id="PF23282">
    <property type="entry name" value="WHD_ROQ1"/>
    <property type="match status" value="1"/>
</dbReference>
<dbReference type="Pfam" id="PF01582">
    <property type="entry name" value="TIR"/>
    <property type="match status" value="1"/>
</dbReference>
<dbReference type="AlphaFoldDB" id="A0AAE1IYH6"/>
<feature type="domain" description="TIR" evidence="5">
    <location>
        <begin position="18"/>
        <end position="182"/>
    </location>
</feature>
<sequence>MSYLSLPSSSSSSSRRTWRYEVFLSFRGEDTRNNFTGHLYEALQRKGIHTFKDDIKLPRGKQIRPELLTAIEQSQISVVVLSKNYANSSWCLDELVEICKGINKPGYTVLPIFYHVNPSDIRKQEGPFKEAFDKYEQNSSLEIPKWKSALENVADLAGHHVNGNKSESDIIEKIVMDVTDRLKHKFSSLADDLVGMQSRVEAFVNLLNLDSSDDDVQFVGILGMPGVGKTTLATVVYDIISRDFEACCLLEDVSKHKGPDGLVRLQTQLLSETVGIDQEVWNKLKGIELISNRLRKCKTLIVVDNVDCVDQLEKLVGKPEWFGPGSRIIITTRDEQILERHGVHNDKVYKVELLTNEEALELLCRRAFKSDHPGDGFEELTCKLLQYAKLLPLAIKVLGSSLVNRKQSVWKAQLERLKENPNQEVMGVLETSIGLLEPEDQDIFVDVACFFEGVDENYAKKILDHCGFNPELGIENLCKKSLIAIVNGTLWMHDLLKEVGRKIARREFPREPGKWSRLWLYKDLQAVKTATEKVEAIVLKEKDVDVDEMLPLRAEALSQMTRLRLIIFPSMKFAGKLNNLSDGLRFLSWKKFPFSCLPSSFEPTKLVELILIDSNIRLLWEGEKALPELKIIDLRGSKNLIKTPNLKGVKNLEKLDLEGCSGLLEVDASIENLGKLKILNLRDCDRLISIPNTLFLSTSLKTLNVPGCLILAQRLNFGSPP</sequence>
<keyword evidence="3" id="KW-0611">Plant defense</keyword>
<dbReference type="GO" id="GO:0007165">
    <property type="term" value="P:signal transduction"/>
    <property type="evidence" value="ECO:0007669"/>
    <property type="project" value="InterPro"/>
</dbReference>
<name>A0AAE1IYH6_9FABA</name>
<dbReference type="SUPFAM" id="SSF52200">
    <property type="entry name" value="Toll/Interleukin receptor TIR domain"/>
    <property type="match status" value="1"/>
</dbReference>